<dbReference type="PRINTS" id="PR00420">
    <property type="entry name" value="RNGMNOXGNASE"/>
</dbReference>
<organism evidence="4 5">
    <name type="scientific">Micromonospora coxensis</name>
    <dbReference type="NCBI Taxonomy" id="356852"/>
    <lineage>
        <taxon>Bacteria</taxon>
        <taxon>Bacillati</taxon>
        <taxon>Actinomycetota</taxon>
        <taxon>Actinomycetes</taxon>
        <taxon>Micromonosporales</taxon>
        <taxon>Micromonosporaceae</taxon>
        <taxon>Micromonospora</taxon>
    </lineage>
</organism>
<dbReference type="InterPro" id="IPR002938">
    <property type="entry name" value="FAD-bd"/>
</dbReference>
<feature type="domain" description="FAD-binding" evidence="3">
    <location>
        <begin position="5"/>
        <end position="339"/>
    </location>
</feature>
<protein>
    <submittedName>
        <fullName evidence="4">2-polyprenyl-6-methoxyphenol hydroxylase</fullName>
    </submittedName>
</protein>
<name>A0A1C5H9K4_9ACTN</name>
<evidence type="ECO:0000256" key="1">
    <source>
        <dbReference type="ARBA" id="ARBA00023002"/>
    </source>
</evidence>
<dbReference type="GO" id="GO:0004497">
    <property type="term" value="F:monooxygenase activity"/>
    <property type="evidence" value="ECO:0007669"/>
    <property type="project" value="UniProtKB-KW"/>
</dbReference>
<dbReference type="InterPro" id="IPR050493">
    <property type="entry name" value="FAD-dep_Monooxygenase_BioMet"/>
</dbReference>
<sequence>MDGHAVVVGGGIGGLAAALALHRSGWRVTVLERAPELGEVGAGLALMENALRGLDALGVGPAVRAHGRVDGSGGLRSRTGRWLSRVEAAGMTSQLGTTMVGIHRADLHGILRDALPPAALRTDAEVLDVTTGPHGAEVRHRRHGEPATLAADLVVGADGLRSTVRSRLWPDVPPPVYAGATAWRAAIAWTDPLPTAVSWGAGAEFGMLPLAPGRIYWYAAVTAPPGGRAPDELAAVRERFGDWHDPIPALLAATAPEQVLRHDLYHLATGLPSYVHGRVALLGDAAHAMTPYLGQGAAQAIEDAVTLGAACAGGPADLDAALARYDSRRRPRTQALARASARAGRYGQQLRHPVAVALRDTAIRLTPSRVALRQAARYADWHPPRP</sequence>
<accession>A0A1C5H9K4</accession>
<dbReference type="EMBL" id="LT607753">
    <property type="protein sequence ID" value="SCG42660.1"/>
    <property type="molecule type" value="Genomic_DNA"/>
</dbReference>
<evidence type="ECO:0000256" key="2">
    <source>
        <dbReference type="ARBA" id="ARBA00023033"/>
    </source>
</evidence>
<dbReference type="RefSeq" id="WP_088974845.1">
    <property type="nucleotide sequence ID" value="NZ_LT607753.1"/>
</dbReference>
<keyword evidence="1" id="KW-0560">Oxidoreductase</keyword>
<reference evidence="5" key="1">
    <citation type="submission" date="2016-06" db="EMBL/GenBank/DDBJ databases">
        <authorList>
            <person name="Varghese N."/>
            <person name="Submissions Spin"/>
        </authorList>
    </citation>
    <scope>NUCLEOTIDE SEQUENCE [LARGE SCALE GENOMIC DNA]</scope>
    <source>
        <strain evidence="5">DSM 45161</strain>
    </source>
</reference>
<dbReference type="OrthoDB" id="9782160at2"/>
<keyword evidence="2" id="KW-0503">Monooxygenase</keyword>
<dbReference type="GO" id="GO:0071949">
    <property type="term" value="F:FAD binding"/>
    <property type="evidence" value="ECO:0007669"/>
    <property type="project" value="InterPro"/>
</dbReference>
<evidence type="ECO:0000313" key="4">
    <source>
        <dbReference type="EMBL" id="SCG42660.1"/>
    </source>
</evidence>
<keyword evidence="5" id="KW-1185">Reference proteome</keyword>
<dbReference type="Pfam" id="PF01494">
    <property type="entry name" value="FAD_binding_3"/>
    <property type="match status" value="1"/>
</dbReference>
<dbReference type="AlphaFoldDB" id="A0A1C5H9K4"/>
<dbReference type="SUPFAM" id="SSF51905">
    <property type="entry name" value="FAD/NAD(P)-binding domain"/>
    <property type="match status" value="1"/>
</dbReference>
<dbReference type="InterPro" id="IPR036188">
    <property type="entry name" value="FAD/NAD-bd_sf"/>
</dbReference>
<dbReference type="Gene3D" id="3.50.50.60">
    <property type="entry name" value="FAD/NAD(P)-binding domain"/>
    <property type="match status" value="1"/>
</dbReference>
<evidence type="ECO:0000259" key="3">
    <source>
        <dbReference type="Pfam" id="PF01494"/>
    </source>
</evidence>
<evidence type="ECO:0000313" key="5">
    <source>
        <dbReference type="Proteomes" id="UP000198215"/>
    </source>
</evidence>
<proteinExistence type="predicted"/>
<dbReference type="Proteomes" id="UP000198215">
    <property type="component" value="Chromosome I"/>
</dbReference>
<gene>
    <name evidence="4" type="ORF">GA0070614_0999</name>
</gene>
<dbReference type="PANTHER" id="PTHR13789:SF309">
    <property type="entry name" value="PUTATIVE (AFU_ORTHOLOGUE AFUA_6G14510)-RELATED"/>
    <property type="match status" value="1"/>
</dbReference>
<dbReference type="PANTHER" id="PTHR13789">
    <property type="entry name" value="MONOOXYGENASE"/>
    <property type="match status" value="1"/>
</dbReference>